<feature type="transmembrane region" description="Helical" evidence="1">
    <location>
        <begin position="110"/>
        <end position="129"/>
    </location>
</feature>
<proteinExistence type="predicted"/>
<feature type="transmembrane region" description="Helical" evidence="1">
    <location>
        <begin position="26"/>
        <end position="45"/>
    </location>
</feature>
<sequence length="174" mass="19389">MIPVTIIFNIVWLVWLCLINYKKTLLCVAVGTLGFIGVCRAALIFEGSDRLQVLGFVAVALTVASNFCRMKSSGRPQLSILGISVAITGFIGGLLWFPKEFAADHFLADAYKHGFLSVLFKIIFFWKLSSSAGSLFRGRDLVILMILLADEARNLRINIAQRWLWFQAVFKIAG</sequence>
<keyword evidence="1" id="KW-0472">Membrane</keyword>
<feature type="transmembrane region" description="Helical" evidence="1">
    <location>
        <begin position="51"/>
        <end position="68"/>
    </location>
</feature>
<reference evidence="2 3" key="1">
    <citation type="submission" date="2020-05" db="EMBL/GenBank/DDBJ databases">
        <title>WGS assembly of Panicum virgatum.</title>
        <authorList>
            <person name="Lovell J.T."/>
            <person name="Jenkins J."/>
            <person name="Shu S."/>
            <person name="Juenger T.E."/>
            <person name="Schmutz J."/>
        </authorList>
    </citation>
    <scope>NUCLEOTIDE SEQUENCE [LARGE SCALE GENOMIC DNA]</scope>
    <source>
        <strain evidence="3">cv. AP13</strain>
    </source>
</reference>
<dbReference type="AlphaFoldDB" id="A0A8T0QAR4"/>
<evidence type="ECO:0000256" key="1">
    <source>
        <dbReference type="SAM" id="Phobius"/>
    </source>
</evidence>
<evidence type="ECO:0000313" key="3">
    <source>
        <dbReference type="Proteomes" id="UP000823388"/>
    </source>
</evidence>
<feature type="transmembrane region" description="Helical" evidence="1">
    <location>
        <begin position="80"/>
        <end position="98"/>
    </location>
</feature>
<feature type="transmembrane region" description="Helical" evidence="1">
    <location>
        <begin position="6"/>
        <end position="21"/>
    </location>
</feature>
<dbReference type="Proteomes" id="UP000823388">
    <property type="component" value="Chromosome 7N"/>
</dbReference>
<accession>A0A8T0QAR4</accession>
<organism evidence="2 3">
    <name type="scientific">Panicum virgatum</name>
    <name type="common">Blackwell switchgrass</name>
    <dbReference type="NCBI Taxonomy" id="38727"/>
    <lineage>
        <taxon>Eukaryota</taxon>
        <taxon>Viridiplantae</taxon>
        <taxon>Streptophyta</taxon>
        <taxon>Embryophyta</taxon>
        <taxon>Tracheophyta</taxon>
        <taxon>Spermatophyta</taxon>
        <taxon>Magnoliopsida</taxon>
        <taxon>Liliopsida</taxon>
        <taxon>Poales</taxon>
        <taxon>Poaceae</taxon>
        <taxon>PACMAD clade</taxon>
        <taxon>Panicoideae</taxon>
        <taxon>Panicodae</taxon>
        <taxon>Paniceae</taxon>
        <taxon>Panicinae</taxon>
        <taxon>Panicum</taxon>
        <taxon>Panicum sect. Hiantes</taxon>
    </lineage>
</organism>
<dbReference type="EMBL" id="CM029050">
    <property type="protein sequence ID" value="KAG2567384.1"/>
    <property type="molecule type" value="Genomic_DNA"/>
</dbReference>
<name>A0A8T0QAR4_PANVG</name>
<keyword evidence="1" id="KW-0812">Transmembrane</keyword>
<comment type="caution">
    <text evidence="2">The sequence shown here is derived from an EMBL/GenBank/DDBJ whole genome shotgun (WGS) entry which is preliminary data.</text>
</comment>
<gene>
    <name evidence="2" type="ORF">PVAP13_7NG351900</name>
</gene>
<protein>
    <submittedName>
        <fullName evidence="2">Uncharacterized protein</fullName>
    </submittedName>
</protein>
<keyword evidence="1" id="KW-1133">Transmembrane helix</keyword>
<evidence type="ECO:0000313" key="2">
    <source>
        <dbReference type="EMBL" id="KAG2567384.1"/>
    </source>
</evidence>
<keyword evidence="3" id="KW-1185">Reference proteome</keyword>